<keyword evidence="5 13" id="KW-0812">Transmembrane</keyword>
<dbReference type="InterPro" id="IPR011333">
    <property type="entry name" value="SKP1/BTB/POZ_sf"/>
</dbReference>
<sequence length="511" mass="57367">MDYGPLKEIIPRRNFFWNLCIMSTERLMYLDLNKGNQIAMVIPSTRKGHAASRDNFGNSNHHGDEIVHRLHNGRRSEVEEVKPDLVSGAGDTVIKLNIGGTSFRIRVASIFARSADEKLSAFAQLTHEQRLQACDAFLMPQEEYYFERSAILFDSIFKYYISGQLHRPLDVCPTEFATELAYWKINDGLMSNCCWRGYNMSASLEELVAPKEKKIELHDRSLRSRIHQFCEGDGSLFSTLFTFGSITFVLISVIGLVLGSIHELQVPIYKKGGKSERISNWTIVENENVIWEPHPIFGYVETICIIWFTVEFVVRLAVTPNRFQFLVGIMNIVDMIAIIPFYLELGLALFGIDVASLSDIKGALLVVRVLRVLRVVRILKLGRYSSGMRTFALTLKSSARQLGMMGMVLSTGVVFFSTLLYFVEKDEKDTPFTSIPAAFWWAIVTMTTVGYGDYVPVTVPGKLIASGAIISGVLVLALPITIIVDNFMKVSGNVNANIFSSANQRPIDVPE</sequence>
<dbReference type="AlphaFoldDB" id="A0AAE9FG49"/>
<dbReference type="Proteomes" id="UP000829354">
    <property type="component" value="Chromosome X"/>
</dbReference>
<dbReference type="PRINTS" id="PR01494">
    <property type="entry name" value="KV9CHANNEL"/>
</dbReference>
<dbReference type="Gene3D" id="1.20.120.350">
    <property type="entry name" value="Voltage-gated potassium channels. Chain C"/>
    <property type="match status" value="1"/>
</dbReference>
<protein>
    <recommendedName>
        <fullName evidence="18">BTB domain-containing protein</fullName>
    </recommendedName>
</protein>
<comment type="subcellular location">
    <subcellularLocation>
        <location evidence="1">Cell membrane</location>
        <topology evidence="1">Multi-pass membrane protein</topology>
    </subcellularLocation>
</comment>
<dbReference type="InterPro" id="IPR003131">
    <property type="entry name" value="T1-type_BTB"/>
</dbReference>
<feature type="transmembrane region" description="Helical" evidence="13">
    <location>
        <begin position="325"/>
        <end position="343"/>
    </location>
</feature>
<dbReference type="InterPro" id="IPR003971">
    <property type="entry name" value="K_chnl_volt-dep_Kv5/Kv9"/>
</dbReference>
<evidence type="ECO:0000256" key="11">
    <source>
        <dbReference type="ARBA" id="ARBA00023136"/>
    </source>
</evidence>
<dbReference type="GO" id="GO:0051260">
    <property type="term" value="P:protein homooligomerization"/>
    <property type="evidence" value="ECO:0007669"/>
    <property type="project" value="InterPro"/>
</dbReference>
<dbReference type="PRINTS" id="PR01491">
    <property type="entry name" value="KVCHANNEL"/>
</dbReference>
<keyword evidence="11 13" id="KW-0472">Membrane</keyword>
<dbReference type="PRINTS" id="PR00169">
    <property type="entry name" value="KCHANNEL"/>
</dbReference>
<accession>A0AAE9FG49</accession>
<evidence type="ECO:0008006" key="18">
    <source>
        <dbReference type="Google" id="ProtNLM"/>
    </source>
</evidence>
<keyword evidence="7" id="KW-0851">Voltage-gated channel</keyword>
<keyword evidence="17" id="KW-1185">Reference proteome</keyword>
<dbReference type="InterPro" id="IPR027359">
    <property type="entry name" value="Volt_channel_dom_sf"/>
</dbReference>
<keyword evidence="10" id="KW-0406">Ion transport</keyword>
<evidence type="ECO:0000256" key="4">
    <source>
        <dbReference type="ARBA" id="ARBA00022538"/>
    </source>
</evidence>
<dbReference type="Pfam" id="PF02214">
    <property type="entry name" value="BTB_2"/>
    <property type="match status" value="1"/>
</dbReference>
<dbReference type="FunFam" id="1.10.287.70:FF:000005">
    <property type="entry name" value="potassium voltage-gated channel subfamily G member 1"/>
    <property type="match status" value="1"/>
</dbReference>
<proteinExistence type="predicted"/>
<evidence type="ECO:0000256" key="12">
    <source>
        <dbReference type="ARBA" id="ARBA00023303"/>
    </source>
</evidence>
<evidence type="ECO:0000256" key="3">
    <source>
        <dbReference type="ARBA" id="ARBA00022475"/>
    </source>
</evidence>
<keyword evidence="3" id="KW-1003">Cell membrane</keyword>
<feature type="transmembrane region" description="Helical" evidence="13">
    <location>
        <begin position="296"/>
        <end position="318"/>
    </location>
</feature>
<dbReference type="InterPro" id="IPR005821">
    <property type="entry name" value="Ion_trans_dom"/>
</dbReference>
<evidence type="ECO:0000313" key="17">
    <source>
        <dbReference type="Proteomes" id="UP000829354"/>
    </source>
</evidence>
<keyword evidence="8" id="KW-0630">Potassium</keyword>
<dbReference type="InterPro" id="IPR003968">
    <property type="entry name" value="K_chnl_volt-dep_Kv"/>
</dbReference>
<evidence type="ECO:0000259" key="14">
    <source>
        <dbReference type="Pfam" id="PF00520"/>
    </source>
</evidence>
<dbReference type="PANTHER" id="PTHR11537:SF262">
    <property type="entry name" value="BTB DOMAIN-CONTAINING PROTEIN"/>
    <property type="match status" value="1"/>
</dbReference>
<keyword evidence="12" id="KW-0407">Ion channel</keyword>
<dbReference type="InterPro" id="IPR028325">
    <property type="entry name" value="VG_K_chnl"/>
</dbReference>
<keyword evidence="2" id="KW-0813">Transport</keyword>
<dbReference type="FunFam" id="1.20.120.350:FF:000105">
    <property type="entry name" value="CRE-KVS-1 protein"/>
    <property type="match status" value="1"/>
</dbReference>
<evidence type="ECO:0000256" key="8">
    <source>
        <dbReference type="ARBA" id="ARBA00022958"/>
    </source>
</evidence>
<evidence type="ECO:0000256" key="13">
    <source>
        <dbReference type="SAM" id="Phobius"/>
    </source>
</evidence>
<keyword evidence="6" id="KW-0631">Potassium channel</keyword>
<evidence type="ECO:0000256" key="9">
    <source>
        <dbReference type="ARBA" id="ARBA00022989"/>
    </source>
</evidence>
<evidence type="ECO:0000256" key="1">
    <source>
        <dbReference type="ARBA" id="ARBA00004651"/>
    </source>
</evidence>
<feature type="transmembrane region" description="Helical" evidence="13">
    <location>
        <begin position="463"/>
        <end position="484"/>
    </location>
</feature>
<dbReference type="SUPFAM" id="SSF54695">
    <property type="entry name" value="POZ domain"/>
    <property type="match status" value="1"/>
</dbReference>
<feature type="transmembrane region" description="Helical" evidence="13">
    <location>
        <begin position="435"/>
        <end position="451"/>
    </location>
</feature>
<dbReference type="CDD" id="cd18317">
    <property type="entry name" value="BTB_POZ_Kv"/>
    <property type="match status" value="1"/>
</dbReference>
<evidence type="ECO:0000256" key="10">
    <source>
        <dbReference type="ARBA" id="ARBA00023065"/>
    </source>
</evidence>
<dbReference type="Gene3D" id="1.10.287.70">
    <property type="match status" value="1"/>
</dbReference>
<feature type="transmembrane region" description="Helical" evidence="13">
    <location>
        <begin position="402"/>
        <end position="423"/>
    </location>
</feature>
<dbReference type="GO" id="GO:0008076">
    <property type="term" value="C:voltage-gated potassium channel complex"/>
    <property type="evidence" value="ECO:0007669"/>
    <property type="project" value="InterPro"/>
</dbReference>
<gene>
    <name evidence="16" type="ORF">L5515_018305</name>
</gene>
<evidence type="ECO:0000256" key="6">
    <source>
        <dbReference type="ARBA" id="ARBA00022826"/>
    </source>
</evidence>
<evidence type="ECO:0000256" key="2">
    <source>
        <dbReference type="ARBA" id="ARBA00022448"/>
    </source>
</evidence>
<evidence type="ECO:0000256" key="5">
    <source>
        <dbReference type="ARBA" id="ARBA00022692"/>
    </source>
</evidence>
<evidence type="ECO:0000259" key="15">
    <source>
        <dbReference type="Pfam" id="PF02214"/>
    </source>
</evidence>
<evidence type="ECO:0000256" key="7">
    <source>
        <dbReference type="ARBA" id="ARBA00022882"/>
    </source>
</evidence>
<evidence type="ECO:0000313" key="16">
    <source>
        <dbReference type="EMBL" id="UMM42498.1"/>
    </source>
</evidence>
<dbReference type="PANTHER" id="PTHR11537">
    <property type="entry name" value="VOLTAGE-GATED POTASSIUM CHANNEL"/>
    <property type="match status" value="1"/>
</dbReference>
<dbReference type="SUPFAM" id="SSF81324">
    <property type="entry name" value="Voltage-gated potassium channels"/>
    <property type="match status" value="1"/>
</dbReference>
<keyword evidence="9 13" id="KW-1133">Transmembrane helix</keyword>
<feature type="transmembrane region" description="Helical" evidence="13">
    <location>
        <begin position="235"/>
        <end position="261"/>
    </location>
</feature>
<dbReference type="Gene3D" id="3.30.710.10">
    <property type="entry name" value="Potassium Channel Kv1.1, Chain A"/>
    <property type="match status" value="1"/>
</dbReference>
<reference evidence="16 17" key="1">
    <citation type="submission" date="2022-04" db="EMBL/GenBank/DDBJ databases">
        <title>Chromosome-level reference genomes for two strains of Caenorhabditis briggsae: an improved platform for comparative genomics.</title>
        <authorList>
            <person name="Stevens L."/>
            <person name="Andersen E."/>
        </authorList>
    </citation>
    <scope>NUCLEOTIDE SEQUENCE [LARGE SCALE GENOMIC DNA]</scope>
    <source>
        <strain evidence="16">VX34</strain>
        <tissue evidence="16">Whole-organism</tissue>
    </source>
</reference>
<name>A0AAE9FG49_CAEBR</name>
<dbReference type="Pfam" id="PF00520">
    <property type="entry name" value="Ion_trans"/>
    <property type="match status" value="1"/>
</dbReference>
<dbReference type="FunFam" id="3.30.710.10:FF:000215">
    <property type="entry name" value="CRE-KVS-1 protein"/>
    <property type="match status" value="1"/>
</dbReference>
<feature type="domain" description="Ion transport" evidence="14">
    <location>
        <begin position="240"/>
        <end position="489"/>
    </location>
</feature>
<keyword evidence="4" id="KW-0633">Potassium transport</keyword>
<feature type="domain" description="Potassium channel tetramerisation-type BTB" evidence="15">
    <location>
        <begin position="94"/>
        <end position="193"/>
    </location>
</feature>
<dbReference type="EMBL" id="CP092625">
    <property type="protein sequence ID" value="UMM42498.1"/>
    <property type="molecule type" value="Genomic_DNA"/>
</dbReference>
<organism evidence="16 17">
    <name type="scientific">Caenorhabditis briggsae</name>
    <dbReference type="NCBI Taxonomy" id="6238"/>
    <lineage>
        <taxon>Eukaryota</taxon>
        <taxon>Metazoa</taxon>
        <taxon>Ecdysozoa</taxon>
        <taxon>Nematoda</taxon>
        <taxon>Chromadorea</taxon>
        <taxon>Rhabditida</taxon>
        <taxon>Rhabditina</taxon>
        <taxon>Rhabditomorpha</taxon>
        <taxon>Rhabditoidea</taxon>
        <taxon>Rhabditidae</taxon>
        <taxon>Peloderinae</taxon>
        <taxon>Caenorhabditis</taxon>
    </lineage>
</organism>
<dbReference type="GO" id="GO:0005249">
    <property type="term" value="F:voltage-gated potassium channel activity"/>
    <property type="evidence" value="ECO:0007669"/>
    <property type="project" value="InterPro"/>
</dbReference>